<dbReference type="Gene3D" id="3.60.15.10">
    <property type="entry name" value="Ribonuclease Z/Hydroxyacylglutathione hydrolase-like"/>
    <property type="match status" value="1"/>
</dbReference>
<dbReference type="InterPro" id="IPR051013">
    <property type="entry name" value="MBL_superfamily_lactonases"/>
</dbReference>
<dbReference type="InParanoid" id="A0A1Y2B3K9"/>
<dbReference type="Pfam" id="PF00753">
    <property type="entry name" value="Lactamase_B"/>
    <property type="match status" value="1"/>
</dbReference>
<evidence type="ECO:0000256" key="1">
    <source>
        <dbReference type="ARBA" id="ARBA00001947"/>
    </source>
</evidence>
<comment type="similarity">
    <text evidence="2">Belongs to the metallo-beta-lactamase superfamily.</text>
</comment>
<evidence type="ECO:0000256" key="4">
    <source>
        <dbReference type="ARBA" id="ARBA00022801"/>
    </source>
</evidence>
<dbReference type="PANTHER" id="PTHR42978:SF2">
    <property type="entry name" value="102 KBASES UNSTABLE REGION: FROM 1 TO 119443"/>
    <property type="match status" value="1"/>
</dbReference>
<evidence type="ECO:0000313" key="8">
    <source>
        <dbReference type="Proteomes" id="UP000193986"/>
    </source>
</evidence>
<dbReference type="GO" id="GO:0046872">
    <property type="term" value="F:metal ion binding"/>
    <property type="evidence" value="ECO:0007669"/>
    <property type="project" value="UniProtKB-KW"/>
</dbReference>
<reference evidence="7 8" key="1">
    <citation type="submission" date="2016-07" db="EMBL/GenBank/DDBJ databases">
        <title>Pervasive Adenine N6-methylation of Active Genes in Fungi.</title>
        <authorList>
            <consortium name="DOE Joint Genome Institute"/>
            <person name="Mondo S.J."/>
            <person name="Dannebaum R.O."/>
            <person name="Kuo R.C."/>
            <person name="Labutti K."/>
            <person name="Haridas S."/>
            <person name="Kuo A."/>
            <person name="Salamov A."/>
            <person name="Ahrendt S.R."/>
            <person name="Lipzen A."/>
            <person name="Sullivan W."/>
            <person name="Andreopoulos W.B."/>
            <person name="Clum A."/>
            <person name="Lindquist E."/>
            <person name="Daum C."/>
            <person name="Ramamoorthy G.K."/>
            <person name="Gryganskyi A."/>
            <person name="Culley D."/>
            <person name="Magnuson J.K."/>
            <person name="James T.Y."/>
            <person name="O'Malley M.A."/>
            <person name="Stajich J.E."/>
            <person name="Spatafora J.W."/>
            <person name="Visel A."/>
            <person name="Grigoriev I.V."/>
        </authorList>
    </citation>
    <scope>NUCLEOTIDE SEQUENCE [LARGE SCALE GENOMIC DNA]</scope>
    <source>
        <strain evidence="7 8">68-887.2</strain>
    </source>
</reference>
<protein>
    <submittedName>
        <fullName evidence="7">Beta-lactamase-like protein</fullName>
    </submittedName>
</protein>
<dbReference type="STRING" id="71784.A0A1Y2B3K9"/>
<gene>
    <name evidence="7" type="ORF">BCR39DRAFT_532287</name>
</gene>
<feature type="domain" description="Metallo-beta-lactamase" evidence="6">
    <location>
        <begin position="65"/>
        <end position="295"/>
    </location>
</feature>
<dbReference type="SUPFAM" id="SSF56281">
    <property type="entry name" value="Metallo-hydrolase/oxidoreductase"/>
    <property type="match status" value="1"/>
</dbReference>
<organism evidence="7 8">
    <name type="scientific">Naematelia encephala</name>
    <dbReference type="NCBI Taxonomy" id="71784"/>
    <lineage>
        <taxon>Eukaryota</taxon>
        <taxon>Fungi</taxon>
        <taxon>Dikarya</taxon>
        <taxon>Basidiomycota</taxon>
        <taxon>Agaricomycotina</taxon>
        <taxon>Tremellomycetes</taxon>
        <taxon>Tremellales</taxon>
        <taxon>Naemateliaceae</taxon>
        <taxon>Naematelia</taxon>
    </lineage>
</organism>
<accession>A0A1Y2B3K9</accession>
<dbReference type="Proteomes" id="UP000193986">
    <property type="component" value="Unassembled WGS sequence"/>
</dbReference>
<comment type="cofactor">
    <cofactor evidence="1">
        <name>Zn(2+)</name>
        <dbReference type="ChEBI" id="CHEBI:29105"/>
    </cofactor>
</comment>
<evidence type="ECO:0000256" key="2">
    <source>
        <dbReference type="ARBA" id="ARBA00007749"/>
    </source>
</evidence>
<dbReference type="OrthoDB" id="10250730at2759"/>
<name>A0A1Y2B3K9_9TREE</name>
<keyword evidence="8" id="KW-1185">Reference proteome</keyword>
<dbReference type="GO" id="GO:0016787">
    <property type="term" value="F:hydrolase activity"/>
    <property type="evidence" value="ECO:0007669"/>
    <property type="project" value="UniProtKB-KW"/>
</dbReference>
<proteinExistence type="inferred from homology"/>
<evidence type="ECO:0000256" key="5">
    <source>
        <dbReference type="ARBA" id="ARBA00022833"/>
    </source>
</evidence>
<dbReference type="InterPro" id="IPR001279">
    <property type="entry name" value="Metallo-B-lactamas"/>
</dbReference>
<evidence type="ECO:0000256" key="3">
    <source>
        <dbReference type="ARBA" id="ARBA00022723"/>
    </source>
</evidence>
<dbReference type="PANTHER" id="PTHR42978">
    <property type="entry name" value="QUORUM-QUENCHING LACTONASE YTNP-RELATED-RELATED"/>
    <property type="match status" value="1"/>
</dbReference>
<dbReference type="AlphaFoldDB" id="A0A1Y2B3K9"/>
<keyword evidence="3" id="KW-0479">Metal-binding</keyword>
<dbReference type="SMART" id="SM00849">
    <property type="entry name" value="Lactamase_B"/>
    <property type="match status" value="1"/>
</dbReference>
<comment type="caution">
    <text evidence="7">The sequence shown here is derived from an EMBL/GenBank/DDBJ whole genome shotgun (WGS) entry which is preliminary data.</text>
</comment>
<evidence type="ECO:0000313" key="7">
    <source>
        <dbReference type="EMBL" id="ORY29316.1"/>
    </source>
</evidence>
<dbReference type="EMBL" id="MCFC01000026">
    <property type="protein sequence ID" value="ORY29316.1"/>
    <property type="molecule type" value="Genomic_DNA"/>
</dbReference>
<keyword evidence="4" id="KW-0378">Hydrolase</keyword>
<sequence>MSDTYSQDDPRLRPIPLSAYPWHPLPSPASKEAIVKVSLIPTSTLTAPSKVFTSFAGEEDKCEAPCWSFLIEKGDEAILWDMGLRQDPENSPDSIVNGALKKFIPHPAPGPISRLVQHGYDVSKIKLVIFSHEHFDRTGDLDTLPSPSPPILLGPGSIESISPGHPQDPNAAWPSTWLKKYHFTELPDPNSIKAAPFESELADLEPKGSKTRMYQPVGCFDHGVDWFGDGSLWIIDAPGHCAGHIMALCRVTVDPSTYILLGGDASHSQDLYLPVPSSPDFPTDPRSPIPVINGKPQLATDPKLATYTIGQLSRMSAEDNVMVLLAHEGEVEGVVKTYPDDLAGWKVGGWKEEKERDVRARAEKRVKEVR</sequence>
<keyword evidence="5" id="KW-0862">Zinc</keyword>
<dbReference type="CDD" id="cd07730">
    <property type="entry name" value="metallo-hydrolase-like_MBL-fold"/>
    <property type="match status" value="1"/>
</dbReference>
<dbReference type="InterPro" id="IPR036866">
    <property type="entry name" value="RibonucZ/Hydroxyglut_hydro"/>
</dbReference>
<evidence type="ECO:0000259" key="6">
    <source>
        <dbReference type="SMART" id="SM00849"/>
    </source>
</evidence>